<keyword evidence="3" id="KW-1185">Reference proteome</keyword>
<organism evidence="2 3">
    <name type="scientific">Dioscorea zingiberensis</name>
    <dbReference type="NCBI Taxonomy" id="325984"/>
    <lineage>
        <taxon>Eukaryota</taxon>
        <taxon>Viridiplantae</taxon>
        <taxon>Streptophyta</taxon>
        <taxon>Embryophyta</taxon>
        <taxon>Tracheophyta</taxon>
        <taxon>Spermatophyta</taxon>
        <taxon>Magnoliopsida</taxon>
        <taxon>Liliopsida</taxon>
        <taxon>Dioscoreales</taxon>
        <taxon>Dioscoreaceae</taxon>
        <taxon>Dioscorea</taxon>
    </lineage>
</organism>
<feature type="region of interest" description="Disordered" evidence="1">
    <location>
        <begin position="56"/>
        <end position="98"/>
    </location>
</feature>
<name>A0A9D5D274_9LILI</name>
<feature type="compositionally biased region" description="Basic and acidic residues" evidence="1">
    <location>
        <begin position="56"/>
        <end position="83"/>
    </location>
</feature>
<dbReference type="AlphaFoldDB" id="A0A9D5D274"/>
<evidence type="ECO:0000313" key="2">
    <source>
        <dbReference type="EMBL" id="KAJ0982735.1"/>
    </source>
</evidence>
<comment type="caution">
    <text evidence="2">The sequence shown here is derived from an EMBL/GenBank/DDBJ whole genome shotgun (WGS) entry which is preliminary data.</text>
</comment>
<proteinExistence type="predicted"/>
<evidence type="ECO:0000256" key="1">
    <source>
        <dbReference type="SAM" id="MobiDB-lite"/>
    </source>
</evidence>
<accession>A0A9D5D274</accession>
<protein>
    <submittedName>
        <fullName evidence="2">Uncharacterized protein</fullName>
    </submittedName>
</protein>
<reference evidence="2" key="1">
    <citation type="submission" date="2021-03" db="EMBL/GenBank/DDBJ databases">
        <authorList>
            <person name="Li Z."/>
            <person name="Yang C."/>
        </authorList>
    </citation>
    <scope>NUCLEOTIDE SEQUENCE</scope>
    <source>
        <strain evidence="2">Dzin_1.0</strain>
        <tissue evidence="2">Leaf</tissue>
    </source>
</reference>
<dbReference type="Proteomes" id="UP001085076">
    <property type="component" value="Miscellaneous, Linkage group lg02"/>
</dbReference>
<reference evidence="2" key="2">
    <citation type="journal article" date="2022" name="Hortic Res">
        <title>The genome of Dioscorea zingiberensis sheds light on the biosynthesis, origin and evolution of the medicinally important diosgenin saponins.</title>
        <authorList>
            <person name="Li Y."/>
            <person name="Tan C."/>
            <person name="Li Z."/>
            <person name="Guo J."/>
            <person name="Li S."/>
            <person name="Chen X."/>
            <person name="Wang C."/>
            <person name="Dai X."/>
            <person name="Yang H."/>
            <person name="Song W."/>
            <person name="Hou L."/>
            <person name="Xu J."/>
            <person name="Tong Z."/>
            <person name="Xu A."/>
            <person name="Yuan X."/>
            <person name="Wang W."/>
            <person name="Yang Q."/>
            <person name="Chen L."/>
            <person name="Sun Z."/>
            <person name="Wang K."/>
            <person name="Pan B."/>
            <person name="Chen J."/>
            <person name="Bao Y."/>
            <person name="Liu F."/>
            <person name="Qi X."/>
            <person name="Gang D.R."/>
            <person name="Wen J."/>
            <person name="Li J."/>
        </authorList>
    </citation>
    <scope>NUCLEOTIDE SEQUENCE</scope>
    <source>
        <strain evidence="2">Dzin_1.0</strain>
    </source>
</reference>
<gene>
    <name evidence="2" type="ORF">J5N97_010990</name>
</gene>
<sequence>MRWCCRSHRRRWSKSLRVVVHCREEWRCSEEEANGRVKMEAIWGVGGGRLLSREEEAEARAEAESGSSDREQLVSRYSRDKGIGKKKGKGKPFGDEEDDLGSLFGEGITGKLPRHANRITLKDV</sequence>
<dbReference type="EMBL" id="JAGGNH010000002">
    <property type="protein sequence ID" value="KAJ0982735.1"/>
    <property type="molecule type" value="Genomic_DNA"/>
</dbReference>
<evidence type="ECO:0000313" key="3">
    <source>
        <dbReference type="Proteomes" id="UP001085076"/>
    </source>
</evidence>